<comment type="caution">
    <text evidence="1">The sequence shown here is derived from an EMBL/GenBank/DDBJ whole genome shotgun (WGS) entry which is preliminary data.</text>
</comment>
<evidence type="ECO:0000313" key="2">
    <source>
        <dbReference type="Proteomes" id="UP000299102"/>
    </source>
</evidence>
<evidence type="ECO:0000313" key="1">
    <source>
        <dbReference type="EMBL" id="GBP82876.1"/>
    </source>
</evidence>
<gene>
    <name evidence="1" type="ORF">EVAR_55427_1</name>
</gene>
<name>A0A4C1Z2R1_EUMVA</name>
<sequence>MKISIVPRLRCLMTLTSPRRRRPQHSSFVPVIQHHQHYLRCRMLLLDLILNTLLMSALFQYRYQSPEGSQSSRCEAFGAYRESYSKRHENVATNTLYRIAKNARFIKL</sequence>
<dbReference type="EMBL" id="BGZK01001591">
    <property type="protein sequence ID" value="GBP82876.1"/>
    <property type="molecule type" value="Genomic_DNA"/>
</dbReference>
<protein>
    <submittedName>
        <fullName evidence="1">Uncharacterized protein</fullName>
    </submittedName>
</protein>
<organism evidence="1 2">
    <name type="scientific">Eumeta variegata</name>
    <name type="common">Bagworm moth</name>
    <name type="synonym">Eumeta japonica</name>
    <dbReference type="NCBI Taxonomy" id="151549"/>
    <lineage>
        <taxon>Eukaryota</taxon>
        <taxon>Metazoa</taxon>
        <taxon>Ecdysozoa</taxon>
        <taxon>Arthropoda</taxon>
        <taxon>Hexapoda</taxon>
        <taxon>Insecta</taxon>
        <taxon>Pterygota</taxon>
        <taxon>Neoptera</taxon>
        <taxon>Endopterygota</taxon>
        <taxon>Lepidoptera</taxon>
        <taxon>Glossata</taxon>
        <taxon>Ditrysia</taxon>
        <taxon>Tineoidea</taxon>
        <taxon>Psychidae</taxon>
        <taxon>Oiketicinae</taxon>
        <taxon>Eumeta</taxon>
    </lineage>
</organism>
<reference evidence="1 2" key="1">
    <citation type="journal article" date="2019" name="Commun. Biol.">
        <title>The bagworm genome reveals a unique fibroin gene that provides high tensile strength.</title>
        <authorList>
            <person name="Kono N."/>
            <person name="Nakamura H."/>
            <person name="Ohtoshi R."/>
            <person name="Tomita M."/>
            <person name="Numata K."/>
            <person name="Arakawa K."/>
        </authorList>
    </citation>
    <scope>NUCLEOTIDE SEQUENCE [LARGE SCALE GENOMIC DNA]</scope>
</reference>
<dbReference type="AlphaFoldDB" id="A0A4C1Z2R1"/>
<keyword evidence="2" id="KW-1185">Reference proteome</keyword>
<proteinExistence type="predicted"/>
<dbReference type="Proteomes" id="UP000299102">
    <property type="component" value="Unassembled WGS sequence"/>
</dbReference>
<accession>A0A4C1Z2R1</accession>